<sequence>MHPSGLGGGRVTTGSPVHHTKLCSLSFSSEPYHLSTYCVGVESWCAPQRLPFAPDISVYPAQVWHMVFTQPLSPFKKSYRVWEEPRGVPAAAAARTYWPGTATASHQWNPGSLMGS</sequence>
<reference evidence="1" key="1">
    <citation type="journal article" date="1999" name="Methods Enzymol.">
        <title>High-efficiency full-length cDNA cloning.</title>
        <authorList>
            <person name="Carninci P."/>
            <person name="Hayashizaki Y."/>
        </authorList>
    </citation>
    <scope>NUCLEOTIDE SEQUENCE</scope>
    <source>
        <strain evidence="1">C57BL/6J</strain>
        <tissue evidence="1">Stomach</tissue>
    </source>
</reference>
<reference evidence="1" key="5">
    <citation type="journal article" date="2002" name="Nature">
        <title>Analysis of the mouse transcriptome based on functional annotation of 60,770 full-length cDNAs.</title>
        <authorList>
            <consortium name="The FANTOM Consortium and the RIKEN Genome Exploration Research Group Phase I and II Team"/>
        </authorList>
    </citation>
    <scope>NUCLEOTIDE SEQUENCE</scope>
    <source>
        <strain evidence="1">C57BL/6J</strain>
        <tissue evidence="1">Stomach</tissue>
    </source>
</reference>
<reference evidence="1" key="8">
    <citation type="journal article" date="2005" name="Science">
        <title>Antisense Transcription in the Mammalian Transcriptome.</title>
        <authorList>
            <consortium name="RIKEN Genome Exploration Research Group and Genome Science Group (Genome Network Project Core Group) and the FANTOM Consortium"/>
        </authorList>
    </citation>
    <scope>NUCLEOTIDE SEQUENCE</scope>
    <source>
        <strain evidence="1">C57BL/6J</strain>
        <tissue evidence="1">Stomach</tissue>
    </source>
</reference>
<reference evidence="1" key="7">
    <citation type="journal article" date="2005" name="Science">
        <title>The Transcriptional Landscape of the Mammalian Genome.</title>
        <authorList>
            <consortium name="The FANTOM Consortium"/>
            <consortium name="Riken Genome Exploration Research Group and Genome Science Group (Genome Network Project Core Group)"/>
        </authorList>
    </citation>
    <scope>NUCLEOTIDE SEQUENCE</scope>
    <source>
        <strain evidence="1">C57BL/6J</strain>
        <tissue evidence="1">Stomach</tissue>
    </source>
</reference>
<reference evidence="1" key="2">
    <citation type="journal article" date="2000" name="Genome Res.">
        <title>Normalization and subtraction of cap-trapper-selected cDNAs to prepare full-length cDNA libraries for rapid discovery of new genes.</title>
        <authorList>
            <person name="Carninci P."/>
            <person name="Shibata Y."/>
            <person name="Hayatsu N."/>
            <person name="Sugahara Y."/>
            <person name="Shibata K."/>
            <person name="Itoh M."/>
            <person name="Konno H."/>
            <person name="Okazaki Y."/>
            <person name="Muramatsu M."/>
            <person name="Hayashizaki Y."/>
        </authorList>
    </citation>
    <scope>NUCLEOTIDE SEQUENCE</scope>
    <source>
        <strain evidence="1">C57BL/6J</strain>
        <tissue evidence="1">Stomach</tissue>
    </source>
</reference>
<reference evidence="1" key="4">
    <citation type="journal article" date="2001" name="Nature">
        <title>Functional annotation of a full-length mouse cDNA collection.</title>
        <authorList>
            <consortium name="The RIKEN Genome Exploration Research Group Phase II Team and the FANTOM Consortium"/>
        </authorList>
    </citation>
    <scope>NUCLEOTIDE SEQUENCE</scope>
    <source>
        <strain evidence="1">C57BL/6J</strain>
        <tissue evidence="1">Stomach</tissue>
    </source>
</reference>
<gene>
    <name evidence="2" type="primary">Gm10866</name>
</gene>
<evidence type="ECO:0000313" key="2">
    <source>
        <dbReference type="MGI" id="MGI:3642835"/>
    </source>
</evidence>
<proteinExistence type="evidence at transcript level"/>
<name>Q3UQG3_MOUSE</name>
<organism evidence="1">
    <name type="scientific">Mus musculus</name>
    <name type="common">Mouse</name>
    <dbReference type="NCBI Taxonomy" id="10090"/>
    <lineage>
        <taxon>Eukaryota</taxon>
        <taxon>Metazoa</taxon>
        <taxon>Chordata</taxon>
        <taxon>Craniata</taxon>
        <taxon>Vertebrata</taxon>
        <taxon>Euteleostomi</taxon>
        <taxon>Mammalia</taxon>
        <taxon>Eutheria</taxon>
        <taxon>Euarchontoglires</taxon>
        <taxon>Glires</taxon>
        <taxon>Rodentia</taxon>
        <taxon>Myomorpha</taxon>
        <taxon>Muroidea</taxon>
        <taxon>Muridae</taxon>
        <taxon>Murinae</taxon>
        <taxon>Mus</taxon>
        <taxon>Mus</taxon>
    </lineage>
</organism>
<dbReference type="EMBL" id="AK142477">
    <property type="protein sequence ID" value="BAE25079.1"/>
    <property type="molecule type" value="mRNA"/>
</dbReference>
<reference evidence="1" key="3">
    <citation type="journal article" date="2000" name="Genome Res.">
        <title>RIKEN integrated sequence analysis (RISA) system--384-format sequencing pipeline with 384 multicapillary sequencer.</title>
        <authorList>
            <person name="Shibata K."/>
            <person name="Itoh M."/>
            <person name="Aizawa K."/>
            <person name="Nagaoka S."/>
            <person name="Sasaki N."/>
            <person name="Carninci P."/>
            <person name="Konno H."/>
            <person name="Akiyama J."/>
            <person name="Nishi K."/>
            <person name="Kitsunai T."/>
            <person name="Tashiro H."/>
            <person name="Itoh M."/>
            <person name="Sumi N."/>
            <person name="Ishii Y."/>
            <person name="Nakamura S."/>
            <person name="Hazama M."/>
            <person name="Nishine T."/>
            <person name="Harada A."/>
            <person name="Yamamoto R."/>
            <person name="Matsumoto H."/>
            <person name="Sakaguchi S."/>
            <person name="Ikegami T."/>
            <person name="Kashiwagi K."/>
            <person name="Fujiwake S."/>
            <person name="Inoue K."/>
            <person name="Togawa Y."/>
            <person name="Izawa M."/>
            <person name="Ohara E."/>
            <person name="Watahiki M."/>
            <person name="Yoneda Y."/>
            <person name="Ishikawa T."/>
            <person name="Ozawa K."/>
            <person name="Tanaka T."/>
            <person name="Matsuura S."/>
            <person name="Kawai J."/>
            <person name="Okazaki Y."/>
            <person name="Muramatsu M."/>
            <person name="Inoue Y."/>
            <person name="Kira A."/>
            <person name="Hayashizaki Y."/>
        </authorList>
    </citation>
    <scope>NUCLEOTIDE SEQUENCE</scope>
    <source>
        <strain evidence="1">C57BL/6J</strain>
        <tissue evidence="1">Stomach</tissue>
    </source>
</reference>
<evidence type="ECO:0000313" key="1">
    <source>
        <dbReference type="EMBL" id="BAE25079.1"/>
    </source>
</evidence>
<dbReference type="AlphaFoldDB" id="Q3UQG3"/>
<reference evidence="1" key="6">
    <citation type="submission" date="2004-03" db="EMBL/GenBank/DDBJ databases">
        <authorList>
            <person name="Arakawa T."/>
            <person name="Carninci P."/>
            <person name="Fukuda S."/>
            <person name="Hashizume W."/>
            <person name="Hayashida K."/>
            <person name="Hori F."/>
            <person name="Iida J."/>
            <person name="Imamura K."/>
            <person name="Imotani K."/>
            <person name="Itoh M."/>
            <person name="Kanagawa S."/>
            <person name="Kawai J."/>
            <person name="Kojima M."/>
            <person name="Konno H."/>
            <person name="Murata M."/>
            <person name="Nakamura M."/>
            <person name="Ninomiya N."/>
            <person name="Nishiyori H."/>
            <person name="Nomura K."/>
            <person name="Ohno M."/>
            <person name="Sakazume N."/>
            <person name="Sano H."/>
            <person name="Sasaki D."/>
            <person name="Shibata K."/>
            <person name="Shiraki T."/>
            <person name="Tagami M."/>
            <person name="Tagami Y."/>
            <person name="Waki K."/>
            <person name="Watahiki A."/>
            <person name="Muramatsu M."/>
            <person name="Hayashizaki Y."/>
        </authorList>
    </citation>
    <scope>NUCLEOTIDE SEQUENCE</scope>
    <source>
        <strain evidence="1">C57BL/6J</strain>
        <tissue evidence="1">Stomach</tissue>
    </source>
</reference>
<dbReference type="AGR" id="MGI:3642835"/>
<accession>Q3UQG3</accession>
<protein>
    <submittedName>
        <fullName evidence="1">Uncharacterized protein</fullName>
    </submittedName>
</protein>
<dbReference type="MGI" id="MGI:3642835">
    <property type="gene designation" value="Gm10866"/>
</dbReference>